<feature type="transmembrane region" description="Helical" evidence="2">
    <location>
        <begin position="38"/>
        <end position="56"/>
    </location>
</feature>
<dbReference type="NCBIfam" id="TIGR03943">
    <property type="entry name" value="TIGR03943 family putative permease subunit"/>
    <property type="match status" value="1"/>
</dbReference>
<evidence type="ECO:0000256" key="1">
    <source>
        <dbReference type="SAM" id="MobiDB-lite"/>
    </source>
</evidence>
<gene>
    <name evidence="4" type="ORF">ACIP2Z_11590</name>
</gene>
<feature type="compositionally biased region" description="Gly residues" evidence="1">
    <location>
        <begin position="106"/>
        <end position="121"/>
    </location>
</feature>
<feature type="compositionally biased region" description="Basic and acidic residues" evidence="1">
    <location>
        <begin position="61"/>
        <end position="72"/>
    </location>
</feature>
<feature type="domain" description="DUF1980" evidence="3">
    <location>
        <begin position="188"/>
        <end position="284"/>
    </location>
</feature>
<sequence>MRRYGPAVLLALVGAAILRVSLFSDLYLRYVQAGLRPYLVVSGAALVLLGVAVAVVTHRADEEPGHGGEDGRAGPGYGEDDGRAGPGYGEDDGRAGPGYGEDEGRAGLGHGGDTGHAGHGHGPGGPRVAWFLTLPALALLLFPPPALGSYSAEREAAQRAARGVGTFPALPSGNPVDLTLGEFGSRAVYDSGRSLQGRTVRLTGFVTRGGDGTWYVTRLLVSCCAADATTAKAEVRGAQAPPVDTWVTVTGTWHPEGGLGSDAAWPPVVDARSVRQVPQPDSPYEKR</sequence>
<reference evidence="4 5" key="1">
    <citation type="submission" date="2024-10" db="EMBL/GenBank/DDBJ databases">
        <title>The Natural Products Discovery Center: Release of the First 8490 Sequenced Strains for Exploring Actinobacteria Biosynthetic Diversity.</title>
        <authorList>
            <person name="Kalkreuter E."/>
            <person name="Kautsar S.A."/>
            <person name="Yang D."/>
            <person name="Bader C.D."/>
            <person name="Teijaro C.N."/>
            <person name="Fluegel L."/>
            <person name="Davis C.M."/>
            <person name="Simpson J.R."/>
            <person name="Lauterbach L."/>
            <person name="Steele A.D."/>
            <person name="Gui C."/>
            <person name="Meng S."/>
            <person name="Li G."/>
            <person name="Viehrig K."/>
            <person name="Ye F."/>
            <person name="Su P."/>
            <person name="Kiefer A.F."/>
            <person name="Nichols A."/>
            <person name="Cepeda A.J."/>
            <person name="Yan W."/>
            <person name="Fan B."/>
            <person name="Jiang Y."/>
            <person name="Adhikari A."/>
            <person name="Zheng C.-J."/>
            <person name="Schuster L."/>
            <person name="Cowan T.M."/>
            <person name="Smanski M.J."/>
            <person name="Chevrette M.G."/>
            <person name="De Carvalho L.P.S."/>
            <person name="Shen B."/>
        </authorList>
    </citation>
    <scope>NUCLEOTIDE SEQUENCE [LARGE SCALE GENOMIC DNA]</scope>
    <source>
        <strain evidence="4 5">NPDC089932</strain>
    </source>
</reference>
<dbReference type="EMBL" id="JBIVGG010000005">
    <property type="protein sequence ID" value="MFJ4079590.1"/>
    <property type="molecule type" value="Genomic_DNA"/>
</dbReference>
<comment type="caution">
    <text evidence="4">The sequence shown here is derived from an EMBL/GenBank/DDBJ whole genome shotgun (WGS) entry which is preliminary data.</text>
</comment>
<organism evidence="4 5">
    <name type="scientific">Streptomyces iakyrus</name>
    <dbReference type="NCBI Taxonomy" id="68219"/>
    <lineage>
        <taxon>Bacteria</taxon>
        <taxon>Bacillati</taxon>
        <taxon>Actinomycetota</taxon>
        <taxon>Actinomycetes</taxon>
        <taxon>Kitasatosporales</taxon>
        <taxon>Streptomycetaceae</taxon>
        <taxon>Streptomyces</taxon>
    </lineage>
</organism>
<keyword evidence="2" id="KW-1133">Transmembrane helix</keyword>
<proteinExistence type="predicted"/>
<evidence type="ECO:0000313" key="5">
    <source>
        <dbReference type="Proteomes" id="UP001617511"/>
    </source>
</evidence>
<evidence type="ECO:0000259" key="3">
    <source>
        <dbReference type="Pfam" id="PF21537"/>
    </source>
</evidence>
<dbReference type="InterPro" id="IPR048447">
    <property type="entry name" value="DUF1980_C"/>
</dbReference>
<keyword evidence="5" id="KW-1185">Reference proteome</keyword>
<keyword evidence="2" id="KW-0472">Membrane</keyword>
<dbReference type="Pfam" id="PF21537">
    <property type="entry name" value="DUF1980_C"/>
    <property type="match status" value="1"/>
</dbReference>
<keyword evidence="2" id="KW-0812">Transmembrane</keyword>
<evidence type="ECO:0000256" key="2">
    <source>
        <dbReference type="SAM" id="Phobius"/>
    </source>
</evidence>
<dbReference type="Proteomes" id="UP001617511">
    <property type="component" value="Unassembled WGS sequence"/>
</dbReference>
<feature type="region of interest" description="Disordered" evidence="1">
    <location>
        <begin position="61"/>
        <end position="121"/>
    </location>
</feature>
<accession>A0ABW8FC25</accession>
<evidence type="ECO:0000313" key="4">
    <source>
        <dbReference type="EMBL" id="MFJ4079590.1"/>
    </source>
</evidence>
<dbReference type="RefSeq" id="WP_402072399.1">
    <property type="nucleotide sequence ID" value="NZ_JBIVGG010000005.1"/>
</dbReference>
<name>A0ABW8FC25_9ACTN</name>
<protein>
    <submittedName>
        <fullName evidence="4">TIGR03943 family putative permease subunit</fullName>
    </submittedName>
</protein>
<dbReference type="InterPro" id="IPR015402">
    <property type="entry name" value="DUF1980"/>
</dbReference>